<keyword evidence="1" id="KW-0812">Transmembrane</keyword>
<reference evidence="2" key="3">
    <citation type="submission" date="2025-09" db="UniProtKB">
        <authorList>
            <consortium name="Ensembl"/>
        </authorList>
    </citation>
    <scope>IDENTIFICATION</scope>
</reference>
<sequence length="153" mass="17681">MEKTKVFYVVTSLSTLIALIFLFGLLTSFYYQNMKINEEIERKVAETNCMACCGKNSERCKKMQCETNLCSNDQDSGKSHLYNEHELHKFIRGHAANEYEDAIKVANQVITSRAKGQSLATRIEKALSTTNEHRPYLHMWNKDSHQNGCKFYK</sequence>
<protein>
    <submittedName>
        <fullName evidence="2">Uncharacterized LOC100184195</fullName>
    </submittedName>
</protein>
<dbReference type="Ensembl" id="ENSCINT00000016689.3">
    <property type="protein sequence ID" value="ENSCINP00000016689.3"/>
    <property type="gene ID" value="ENSCING00000008163.3"/>
</dbReference>
<name>F6UQJ3_CIOIN</name>
<dbReference type="AlphaFoldDB" id="F6UQJ3"/>
<evidence type="ECO:0000256" key="1">
    <source>
        <dbReference type="SAM" id="Phobius"/>
    </source>
</evidence>
<dbReference type="InParanoid" id="F6UQJ3"/>
<gene>
    <name evidence="2" type="primary">LOC100184195</name>
</gene>
<keyword evidence="3" id="KW-1185">Reference proteome</keyword>
<accession>F6UQJ3</accession>
<evidence type="ECO:0000313" key="3">
    <source>
        <dbReference type="Proteomes" id="UP000008144"/>
    </source>
</evidence>
<keyword evidence="1" id="KW-1133">Transmembrane helix</keyword>
<keyword evidence="1" id="KW-0472">Membrane</keyword>
<evidence type="ECO:0000313" key="2">
    <source>
        <dbReference type="Ensembl" id="ENSCINP00000016689.3"/>
    </source>
</evidence>
<feature type="transmembrane region" description="Helical" evidence="1">
    <location>
        <begin position="6"/>
        <end position="31"/>
    </location>
</feature>
<reference evidence="3" key="1">
    <citation type="journal article" date="2002" name="Science">
        <title>The draft genome of Ciona intestinalis: insights into chordate and vertebrate origins.</title>
        <authorList>
            <person name="Dehal P."/>
            <person name="Satou Y."/>
            <person name="Campbell R.K."/>
            <person name="Chapman J."/>
            <person name="Degnan B."/>
            <person name="De Tomaso A."/>
            <person name="Davidson B."/>
            <person name="Di Gregorio A."/>
            <person name="Gelpke M."/>
            <person name="Goodstein D.M."/>
            <person name="Harafuji N."/>
            <person name="Hastings K.E."/>
            <person name="Ho I."/>
            <person name="Hotta K."/>
            <person name="Huang W."/>
            <person name="Kawashima T."/>
            <person name="Lemaire P."/>
            <person name="Martinez D."/>
            <person name="Meinertzhagen I.A."/>
            <person name="Necula S."/>
            <person name="Nonaka M."/>
            <person name="Putnam N."/>
            <person name="Rash S."/>
            <person name="Saiga H."/>
            <person name="Satake M."/>
            <person name="Terry A."/>
            <person name="Yamada L."/>
            <person name="Wang H.G."/>
            <person name="Awazu S."/>
            <person name="Azumi K."/>
            <person name="Boore J."/>
            <person name="Branno M."/>
            <person name="Chin-Bow S."/>
            <person name="DeSantis R."/>
            <person name="Doyle S."/>
            <person name="Francino P."/>
            <person name="Keys D.N."/>
            <person name="Haga S."/>
            <person name="Hayashi H."/>
            <person name="Hino K."/>
            <person name="Imai K.S."/>
            <person name="Inaba K."/>
            <person name="Kano S."/>
            <person name="Kobayashi K."/>
            <person name="Kobayashi M."/>
            <person name="Lee B.I."/>
            <person name="Makabe K.W."/>
            <person name="Manohar C."/>
            <person name="Matassi G."/>
            <person name="Medina M."/>
            <person name="Mochizuki Y."/>
            <person name="Mount S."/>
            <person name="Morishita T."/>
            <person name="Miura S."/>
            <person name="Nakayama A."/>
            <person name="Nishizaka S."/>
            <person name="Nomoto H."/>
            <person name="Ohta F."/>
            <person name="Oishi K."/>
            <person name="Rigoutsos I."/>
            <person name="Sano M."/>
            <person name="Sasaki A."/>
            <person name="Sasakura Y."/>
            <person name="Shoguchi E."/>
            <person name="Shin-i T."/>
            <person name="Spagnuolo A."/>
            <person name="Stainier D."/>
            <person name="Suzuki M.M."/>
            <person name="Tassy O."/>
            <person name="Takatori N."/>
            <person name="Tokuoka M."/>
            <person name="Yagi K."/>
            <person name="Yoshizaki F."/>
            <person name="Wada S."/>
            <person name="Zhang C."/>
            <person name="Hyatt P.D."/>
            <person name="Larimer F."/>
            <person name="Detter C."/>
            <person name="Doggett N."/>
            <person name="Glavina T."/>
            <person name="Hawkins T."/>
            <person name="Richardson P."/>
            <person name="Lucas S."/>
            <person name="Kohara Y."/>
            <person name="Levine M."/>
            <person name="Satoh N."/>
            <person name="Rokhsar D.S."/>
        </authorList>
    </citation>
    <scope>NUCLEOTIDE SEQUENCE [LARGE SCALE GENOMIC DNA]</scope>
</reference>
<dbReference type="HOGENOM" id="CLU_1712633_0_0_1"/>
<reference evidence="2" key="2">
    <citation type="submission" date="2025-08" db="UniProtKB">
        <authorList>
            <consortium name="Ensembl"/>
        </authorList>
    </citation>
    <scope>IDENTIFICATION</scope>
</reference>
<organism evidence="2 3">
    <name type="scientific">Ciona intestinalis</name>
    <name type="common">Transparent sea squirt</name>
    <name type="synonym">Ascidia intestinalis</name>
    <dbReference type="NCBI Taxonomy" id="7719"/>
    <lineage>
        <taxon>Eukaryota</taxon>
        <taxon>Metazoa</taxon>
        <taxon>Chordata</taxon>
        <taxon>Tunicata</taxon>
        <taxon>Ascidiacea</taxon>
        <taxon>Phlebobranchia</taxon>
        <taxon>Cionidae</taxon>
        <taxon>Ciona</taxon>
    </lineage>
</organism>
<proteinExistence type="predicted"/>
<dbReference type="Proteomes" id="UP000008144">
    <property type="component" value="Unassembled WGS sequence"/>
</dbReference>